<protein>
    <recommendedName>
        <fullName evidence="3">F-box domain-containing protein</fullName>
    </recommendedName>
</protein>
<dbReference type="AlphaFoldDB" id="A0A8H6HKK7"/>
<proteinExistence type="predicted"/>
<reference evidence="1 2" key="1">
    <citation type="submission" date="2020-07" db="EMBL/GenBank/DDBJ databases">
        <title>Comparative genomics of pyrophilous fungi reveals a link between fire events and developmental genes.</title>
        <authorList>
            <consortium name="DOE Joint Genome Institute"/>
            <person name="Steindorff A.S."/>
            <person name="Carver A."/>
            <person name="Calhoun S."/>
            <person name="Stillman K."/>
            <person name="Liu H."/>
            <person name="Lipzen A."/>
            <person name="Pangilinan J."/>
            <person name="Labutti K."/>
            <person name="Bruns T.D."/>
            <person name="Grigoriev I.V."/>
        </authorList>
    </citation>
    <scope>NUCLEOTIDE SEQUENCE [LARGE SCALE GENOMIC DNA]</scope>
    <source>
        <strain evidence="1 2">CBS 144469</strain>
    </source>
</reference>
<keyword evidence="2" id="KW-1185">Reference proteome</keyword>
<evidence type="ECO:0008006" key="3">
    <source>
        <dbReference type="Google" id="ProtNLM"/>
    </source>
</evidence>
<accession>A0A8H6HKK7</accession>
<name>A0A8H6HKK7_9AGAR</name>
<organism evidence="1 2">
    <name type="scientific">Ephemerocybe angulata</name>
    <dbReference type="NCBI Taxonomy" id="980116"/>
    <lineage>
        <taxon>Eukaryota</taxon>
        <taxon>Fungi</taxon>
        <taxon>Dikarya</taxon>
        <taxon>Basidiomycota</taxon>
        <taxon>Agaricomycotina</taxon>
        <taxon>Agaricomycetes</taxon>
        <taxon>Agaricomycetidae</taxon>
        <taxon>Agaricales</taxon>
        <taxon>Agaricineae</taxon>
        <taxon>Psathyrellaceae</taxon>
        <taxon>Ephemerocybe</taxon>
    </lineage>
</organism>
<evidence type="ECO:0000313" key="2">
    <source>
        <dbReference type="Proteomes" id="UP000521943"/>
    </source>
</evidence>
<dbReference type="OrthoDB" id="3062746at2759"/>
<gene>
    <name evidence="1" type="ORF">DFP72DRAFT_854266</name>
</gene>
<dbReference type="EMBL" id="JACGCI010000080">
    <property type="protein sequence ID" value="KAF6747488.1"/>
    <property type="molecule type" value="Genomic_DNA"/>
</dbReference>
<dbReference type="InterPro" id="IPR036047">
    <property type="entry name" value="F-box-like_dom_sf"/>
</dbReference>
<dbReference type="SUPFAM" id="SSF81383">
    <property type="entry name" value="F-box domain"/>
    <property type="match status" value="1"/>
</dbReference>
<comment type="caution">
    <text evidence="1">The sequence shown here is derived from an EMBL/GenBank/DDBJ whole genome shotgun (WGS) entry which is preliminary data.</text>
</comment>
<evidence type="ECO:0000313" key="1">
    <source>
        <dbReference type="EMBL" id="KAF6747488.1"/>
    </source>
</evidence>
<dbReference type="Proteomes" id="UP000521943">
    <property type="component" value="Unassembled WGS sequence"/>
</dbReference>
<sequence>MSSIATPSFSDIPQELKHNIMTYCEAQELAVLSRTARRYKPEAERLLYGTISLHYRCPASFDCIRVLASNKRKAKLVQAFALTLWNDSSLETDRYAGDAKCGEKTQTMTIVCNQTNHTNTKAEFVGRERRGRRVQFSTVTHHTKPTPRRDYARERRRQVYLTKRTEEVVCLDSVSKAFQFPFHESSKADAA</sequence>